<organism evidence="10">
    <name type="scientific">Physcomitrium patens</name>
    <name type="common">Spreading-leaved earth moss</name>
    <name type="synonym">Physcomitrella patens</name>
    <dbReference type="NCBI Taxonomy" id="3218"/>
    <lineage>
        <taxon>Eukaryota</taxon>
        <taxon>Viridiplantae</taxon>
        <taxon>Streptophyta</taxon>
        <taxon>Embryophyta</taxon>
        <taxon>Bryophyta</taxon>
        <taxon>Bryophytina</taxon>
        <taxon>Bryopsida</taxon>
        <taxon>Funariidae</taxon>
        <taxon>Funariales</taxon>
        <taxon>Funariaceae</taxon>
        <taxon>Physcomitrium</taxon>
    </lineage>
</organism>
<proteinExistence type="evidence at transcript level"/>
<keyword evidence="3 7" id="KW-0851">Voltage-gated channel</keyword>
<dbReference type="GO" id="GO:0034702">
    <property type="term" value="C:monoatomic ion channel complex"/>
    <property type="evidence" value="ECO:0007669"/>
    <property type="project" value="UniProtKB-KW"/>
</dbReference>
<keyword evidence="1 7" id="KW-0813">Transport</keyword>
<evidence type="ECO:0000256" key="4">
    <source>
        <dbReference type="ARBA" id="ARBA00022958"/>
    </source>
</evidence>
<sequence>MSTSNFTGKVVLPTILGSPGAAPFDGEKTAATRRPRGRKGMEGMLVRHDKRFLTMLQDFYVACLKMPMGRFLLGVFLAPVALALLFTPFFVMDMGGLSFDGTTLAETVPGEAKVAAASRRFSALLNVFLYALSLSTTFGGSPVVALSPYCLLVANINTLMAQFLFVFLSGGVFARMSQPSHPVRCSKKAIIRSDDYVSTPGEKKNRVFAVRLVLTGPAPCELVDAKICLTSRIFVKLPSGSMFCSTQDLELVRPEVSYLRYGMMVTHIIDKKSPIYGHTMETLMNGDASFSLTIMGLERTSMQPIFHWEDNFECAGDVVWDGDYEDFIHINRDGQRLLDHSKIDSLKAFKFGGIISQAITRMENDVATRKAREAQAEKEEKEKLKESEAEVAAGGPVAFEPPKQWMNSLRIRKLWKSKSTSFTRAPDW</sequence>
<keyword evidence="4 7" id="KW-0630">Potassium</keyword>
<protein>
    <submittedName>
        <fullName evidence="10">Calmodulin-binding ion transporter-like protein</fullName>
    </submittedName>
</protein>
<keyword evidence="9" id="KW-1133">Transmembrane helix</keyword>
<evidence type="ECO:0000256" key="3">
    <source>
        <dbReference type="ARBA" id="ARBA00022882"/>
    </source>
</evidence>
<feature type="transmembrane region" description="Helical" evidence="9">
    <location>
        <begin position="159"/>
        <end position="177"/>
    </location>
</feature>
<feature type="transmembrane region" description="Helical" evidence="9">
    <location>
        <begin position="127"/>
        <end position="152"/>
    </location>
</feature>
<evidence type="ECO:0000256" key="9">
    <source>
        <dbReference type="SAM" id="Phobius"/>
    </source>
</evidence>
<keyword evidence="2 7" id="KW-0633">Potassium transport</keyword>
<gene>
    <name evidence="10" type="primary">Camb2</name>
</gene>
<accession>Q6QF41</accession>
<dbReference type="PANTHER" id="PTHR11767:SF105">
    <property type="entry name" value="INWARD RECTIFIER POTASSIUM CHANNEL C-TERMINAL DOMAIN-CONTAINING PROTEIN"/>
    <property type="match status" value="1"/>
</dbReference>
<feature type="transmembrane region" description="Helical" evidence="9">
    <location>
        <begin position="71"/>
        <end position="91"/>
    </location>
</feature>
<evidence type="ECO:0000256" key="2">
    <source>
        <dbReference type="ARBA" id="ARBA00022538"/>
    </source>
</evidence>
<evidence type="ECO:0000256" key="1">
    <source>
        <dbReference type="ARBA" id="ARBA00022448"/>
    </source>
</evidence>
<feature type="compositionally biased region" description="Basic and acidic residues" evidence="8">
    <location>
        <begin position="370"/>
        <end position="388"/>
    </location>
</feature>
<keyword evidence="6 7" id="KW-0407">Ion channel</keyword>
<feature type="region of interest" description="Disordered" evidence="8">
    <location>
        <begin position="370"/>
        <end position="398"/>
    </location>
</feature>
<dbReference type="InterPro" id="IPR016449">
    <property type="entry name" value="K_chnl_inward-rec_Kir"/>
</dbReference>
<dbReference type="InterPro" id="IPR014756">
    <property type="entry name" value="Ig_E-set"/>
</dbReference>
<name>Q6QF41_PHYPA</name>
<evidence type="ECO:0000256" key="5">
    <source>
        <dbReference type="ARBA" id="ARBA00023065"/>
    </source>
</evidence>
<dbReference type="EMBL" id="AY544794">
    <property type="protein sequence ID" value="AAT00627.1"/>
    <property type="molecule type" value="mRNA"/>
</dbReference>
<comment type="subcellular location">
    <subcellularLocation>
        <location evidence="7">Membrane</location>
        <topology evidence="7">Multi-pass membrane protein</topology>
    </subcellularLocation>
</comment>
<dbReference type="PANTHER" id="PTHR11767">
    <property type="entry name" value="INWARD RECTIFIER POTASSIUM CHANNEL"/>
    <property type="match status" value="1"/>
</dbReference>
<dbReference type="GO" id="GO:0005242">
    <property type="term" value="F:inward rectifier potassium channel activity"/>
    <property type="evidence" value="ECO:0007669"/>
    <property type="project" value="InterPro"/>
</dbReference>
<dbReference type="SUPFAM" id="SSF81296">
    <property type="entry name" value="E set domains"/>
    <property type="match status" value="1"/>
</dbReference>
<keyword evidence="5 7" id="KW-0406">Ion transport</keyword>
<evidence type="ECO:0000313" key="10">
    <source>
        <dbReference type="EMBL" id="AAT00627.1"/>
    </source>
</evidence>
<reference evidence="10" key="1">
    <citation type="journal article" date="2004" name="Biochem. Biophys. Res. Commun.">
        <title>Calmodulin-binding proteins in bryophytes: identification of abscisic acid-, cold-, and osmotic stress-induced genes encoding novel membrane-bound transporter-like proteins.</title>
        <authorList>
            <person name="Takezawa D."/>
            <person name="Minami A."/>
        </authorList>
    </citation>
    <scope>NUCLEOTIDE SEQUENCE</scope>
</reference>
<comment type="similarity">
    <text evidence="7">Belongs to the inward rectifier-type potassium channel (TC 1.A.2.1) family.</text>
</comment>
<evidence type="ECO:0000256" key="7">
    <source>
        <dbReference type="RuleBase" id="RU003822"/>
    </source>
</evidence>
<dbReference type="Gene3D" id="2.60.40.1400">
    <property type="entry name" value="G protein-activated inward rectifier potassium channel 1"/>
    <property type="match status" value="1"/>
</dbReference>
<evidence type="ECO:0000256" key="8">
    <source>
        <dbReference type="SAM" id="MobiDB-lite"/>
    </source>
</evidence>
<keyword evidence="9" id="KW-0472">Membrane</keyword>
<dbReference type="Gene3D" id="1.10.287.70">
    <property type="match status" value="1"/>
</dbReference>
<dbReference type="AlphaFoldDB" id="Q6QF41"/>
<keyword evidence="7 9" id="KW-0812">Transmembrane</keyword>
<evidence type="ECO:0000256" key="6">
    <source>
        <dbReference type="ARBA" id="ARBA00023303"/>
    </source>
</evidence>
<dbReference type="InterPro" id="IPR013518">
    <property type="entry name" value="K_chnl_inward-rec_Kir_cyto"/>
</dbReference>